<dbReference type="InterPro" id="IPR001173">
    <property type="entry name" value="Glyco_trans_2-like"/>
</dbReference>
<name>A0ABY2AJ74_9GAMM</name>
<dbReference type="Gene3D" id="3.90.550.10">
    <property type="entry name" value="Spore Coat Polysaccharide Biosynthesis Protein SpsA, Chain A"/>
    <property type="match status" value="1"/>
</dbReference>
<keyword evidence="3" id="KW-0328">Glycosyltransferase</keyword>
<evidence type="ECO:0000313" key="9">
    <source>
        <dbReference type="Proteomes" id="UP000292554"/>
    </source>
</evidence>
<sequence length="300" mass="33320">MKLSVIIPSYQSQDNLGRNLAAQTDQLKNVDAEIIVVDCSPTDEVDQICAAFDGVRLIKVAERFNPGGGRNIGAQHANGDYLVFVDADVVLKHDALENIAKHACSSEAGSQMFGGALDLDMQSDPNLSSYIEHYYFNHESQSSRTPSIRSNLSSALMIVEKKLFDSVGGFSDIPRMQDTELTERLASDGIQLGFFPDVVGYQIQDSPLKKVFRKIYITGNNLFFLRYGSRDSFLKKLVLALLLPLMMLAKITRINIRNLRYAASLRMIFVLCPLMYACGFTWMLGFYKALFAGDGIASGR</sequence>
<keyword evidence="9" id="KW-1185">Reference proteome</keyword>
<evidence type="ECO:0000256" key="6">
    <source>
        <dbReference type="SAM" id="Phobius"/>
    </source>
</evidence>
<keyword evidence="2" id="KW-1003">Cell membrane</keyword>
<dbReference type="EMBL" id="SJXE01000006">
    <property type="protein sequence ID" value="TCI02772.1"/>
    <property type="molecule type" value="Genomic_DNA"/>
</dbReference>
<dbReference type="PANTHER" id="PTHR43646:SF2">
    <property type="entry name" value="GLYCOSYLTRANSFERASE 2-LIKE DOMAIN-CONTAINING PROTEIN"/>
    <property type="match status" value="1"/>
</dbReference>
<evidence type="ECO:0000256" key="2">
    <source>
        <dbReference type="ARBA" id="ARBA00022475"/>
    </source>
</evidence>
<evidence type="ECO:0000259" key="7">
    <source>
        <dbReference type="Pfam" id="PF00535"/>
    </source>
</evidence>
<reference evidence="8 9" key="1">
    <citation type="submission" date="2019-02" db="EMBL/GenBank/DDBJ databases">
        <title>Corallincola luteus sp. nov., a marine bacterium isolated from surface sediment of Bohai Sea in China.</title>
        <authorList>
            <person name="Ren Q."/>
        </authorList>
    </citation>
    <scope>NUCLEOTIDE SEQUENCE [LARGE SCALE GENOMIC DNA]</scope>
    <source>
        <strain evidence="8 9">DASS28</strain>
    </source>
</reference>
<comment type="caution">
    <text evidence="8">The sequence shown here is derived from an EMBL/GenBank/DDBJ whole genome shotgun (WGS) entry which is preliminary data.</text>
</comment>
<evidence type="ECO:0000256" key="5">
    <source>
        <dbReference type="ARBA" id="ARBA00023136"/>
    </source>
</evidence>
<dbReference type="InterPro" id="IPR029044">
    <property type="entry name" value="Nucleotide-diphossugar_trans"/>
</dbReference>
<dbReference type="PANTHER" id="PTHR43646">
    <property type="entry name" value="GLYCOSYLTRANSFERASE"/>
    <property type="match status" value="1"/>
</dbReference>
<accession>A0ABY2AJ74</accession>
<dbReference type="Proteomes" id="UP000292554">
    <property type="component" value="Unassembled WGS sequence"/>
</dbReference>
<keyword evidence="6" id="KW-1133">Transmembrane helix</keyword>
<keyword evidence="4" id="KW-0808">Transferase</keyword>
<evidence type="ECO:0000256" key="1">
    <source>
        <dbReference type="ARBA" id="ARBA00004236"/>
    </source>
</evidence>
<evidence type="ECO:0000313" key="8">
    <source>
        <dbReference type="EMBL" id="TCI02772.1"/>
    </source>
</evidence>
<feature type="transmembrane region" description="Helical" evidence="6">
    <location>
        <begin position="263"/>
        <end position="284"/>
    </location>
</feature>
<gene>
    <name evidence="8" type="ORF">EZV61_12470</name>
</gene>
<keyword evidence="5 6" id="KW-0472">Membrane</keyword>
<proteinExistence type="predicted"/>
<feature type="domain" description="Glycosyltransferase 2-like" evidence="7">
    <location>
        <begin position="4"/>
        <end position="108"/>
    </location>
</feature>
<organism evidence="8 9">
    <name type="scientific">Corallincola luteus</name>
    <dbReference type="NCBI Taxonomy" id="1775177"/>
    <lineage>
        <taxon>Bacteria</taxon>
        <taxon>Pseudomonadati</taxon>
        <taxon>Pseudomonadota</taxon>
        <taxon>Gammaproteobacteria</taxon>
        <taxon>Alteromonadales</taxon>
        <taxon>Psychromonadaceae</taxon>
        <taxon>Corallincola</taxon>
    </lineage>
</organism>
<keyword evidence="6" id="KW-0812">Transmembrane</keyword>
<evidence type="ECO:0000256" key="4">
    <source>
        <dbReference type="ARBA" id="ARBA00022679"/>
    </source>
</evidence>
<evidence type="ECO:0000256" key="3">
    <source>
        <dbReference type="ARBA" id="ARBA00022676"/>
    </source>
</evidence>
<dbReference type="SUPFAM" id="SSF53448">
    <property type="entry name" value="Nucleotide-diphospho-sugar transferases"/>
    <property type="match status" value="1"/>
</dbReference>
<protein>
    <submittedName>
        <fullName evidence="8">Glycosyltransferase</fullName>
    </submittedName>
</protein>
<feature type="transmembrane region" description="Helical" evidence="6">
    <location>
        <begin position="233"/>
        <end position="251"/>
    </location>
</feature>
<dbReference type="Pfam" id="PF00535">
    <property type="entry name" value="Glycos_transf_2"/>
    <property type="match status" value="1"/>
</dbReference>
<comment type="subcellular location">
    <subcellularLocation>
        <location evidence="1">Cell membrane</location>
    </subcellularLocation>
</comment>